<evidence type="ECO:0008006" key="5">
    <source>
        <dbReference type="Google" id="ProtNLM"/>
    </source>
</evidence>
<feature type="region of interest" description="Disordered" evidence="1">
    <location>
        <begin position="151"/>
        <end position="196"/>
    </location>
</feature>
<feature type="region of interest" description="Disordered" evidence="1">
    <location>
        <begin position="36"/>
        <end position="74"/>
    </location>
</feature>
<organism evidence="3 4">
    <name type="scientific">Paenibacillus soyae</name>
    <dbReference type="NCBI Taxonomy" id="2969249"/>
    <lineage>
        <taxon>Bacteria</taxon>
        <taxon>Bacillati</taxon>
        <taxon>Bacillota</taxon>
        <taxon>Bacilli</taxon>
        <taxon>Bacillales</taxon>
        <taxon>Paenibacillaceae</taxon>
        <taxon>Paenibacillus</taxon>
    </lineage>
</organism>
<keyword evidence="4" id="KW-1185">Reference proteome</keyword>
<accession>A0A9X2SAQ3</accession>
<gene>
    <name evidence="3" type="ORF">NQZ67_20215</name>
</gene>
<evidence type="ECO:0000313" key="3">
    <source>
        <dbReference type="EMBL" id="MCR2806210.1"/>
    </source>
</evidence>
<proteinExistence type="predicted"/>
<comment type="caution">
    <text evidence="3">The sequence shown here is derived from an EMBL/GenBank/DDBJ whole genome shotgun (WGS) entry which is preliminary data.</text>
</comment>
<name>A0A9X2SAQ3_9BACL</name>
<evidence type="ECO:0000256" key="1">
    <source>
        <dbReference type="SAM" id="MobiDB-lite"/>
    </source>
</evidence>
<evidence type="ECO:0000256" key="2">
    <source>
        <dbReference type="SAM" id="SignalP"/>
    </source>
</evidence>
<dbReference type="EMBL" id="JANIPJ010000015">
    <property type="protein sequence ID" value="MCR2806210.1"/>
    <property type="molecule type" value="Genomic_DNA"/>
</dbReference>
<feature type="signal peptide" evidence="2">
    <location>
        <begin position="1"/>
        <end position="33"/>
    </location>
</feature>
<dbReference type="Proteomes" id="UP001141950">
    <property type="component" value="Unassembled WGS sequence"/>
</dbReference>
<feature type="chain" id="PRO_5040789303" description="SHOCT domain-containing protein" evidence="2">
    <location>
        <begin position="34"/>
        <end position="196"/>
    </location>
</feature>
<feature type="compositionally biased region" description="Low complexity" evidence="1">
    <location>
        <begin position="39"/>
        <end position="55"/>
    </location>
</feature>
<reference evidence="3" key="1">
    <citation type="submission" date="2022-08" db="EMBL/GenBank/DDBJ databases">
        <title>The genomic sequence of strain Paenibacillus sp. SCIV0701.</title>
        <authorList>
            <person name="Zhao H."/>
        </authorList>
    </citation>
    <scope>NUCLEOTIDE SEQUENCE</scope>
    <source>
        <strain evidence="3">SCIV0701</strain>
    </source>
</reference>
<sequence length="196" mass="19951">MKHRNLKTAAAWALALTLTLGGGAFWTSQQANAAELETTDTAQTPAAADKQAASTETKGIGKHSGAEGRGFGKGVRSEAAAAALGMTEDELKTALKEGKTIAAIAAEKGVALQTVFDAQLAVVKEKLTEELTAGTITQEQFDEKLAKAQERLTQAANGELPARGAGHGKGGHKGKGGPMSKHQTDDAAAESSGASA</sequence>
<protein>
    <recommendedName>
        <fullName evidence="5">SHOCT domain-containing protein</fullName>
    </recommendedName>
</protein>
<evidence type="ECO:0000313" key="4">
    <source>
        <dbReference type="Proteomes" id="UP001141950"/>
    </source>
</evidence>
<dbReference type="AlphaFoldDB" id="A0A9X2SAQ3"/>
<dbReference type="RefSeq" id="WP_257449425.1">
    <property type="nucleotide sequence ID" value="NZ_JANIPJ010000015.1"/>
</dbReference>
<keyword evidence="2" id="KW-0732">Signal</keyword>